<comment type="caution">
    <text evidence="2">The sequence shown here is derived from an EMBL/GenBank/DDBJ whole genome shotgun (WGS) entry which is preliminary data.</text>
</comment>
<gene>
    <name evidence="2" type="ORF">O181_029303</name>
</gene>
<evidence type="ECO:0000313" key="3">
    <source>
        <dbReference type="Proteomes" id="UP000765509"/>
    </source>
</evidence>
<feature type="chain" id="PRO_5040476065" description="Secreted protein" evidence="1">
    <location>
        <begin position="22"/>
        <end position="150"/>
    </location>
</feature>
<accession>A0A9Q3CTA0</accession>
<sequence length="150" mass="17228">MFKYHLLALGHALTLLCDVFAAKLTSQPCAVEYAVLRGNSTYVGCTNTATEYFHCPKASCYSLDMNYHITHDLHFQNCTVNSTPNLYIWPDFYHVNREHFIVTVVRGRQSTSPTGTRTELNDNAICRWKTLQDPNARRQVCDNCERYSPK</sequence>
<dbReference type="Proteomes" id="UP000765509">
    <property type="component" value="Unassembled WGS sequence"/>
</dbReference>
<reference evidence="2" key="1">
    <citation type="submission" date="2021-03" db="EMBL/GenBank/DDBJ databases">
        <title>Draft genome sequence of rust myrtle Austropuccinia psidii MF-1, a brazilian biotype.</title>
        <authorList>
            <person name="Quecine M.C."/>
            <person name="Pachon D.M.R."/>
            <person name="Bonatelli M.L."/>
            <person name="Correr F.H."/>
            <person name="Franceschini L.M."/>
            <person name="Leite T.F."/>
            <person name="Margarido G.R.A."/>
            <person name="Almeida C.A."/>
            <person name="Ferrarezi J.A."/>
            <person name="Labate C.A."/>
        </authorList>
    </citation>
    <scope>NUCLEOTIDE SEQUENCE</scope>
    <source>
        <strain evidence="2">MF-1</strain>
    </source>
</reference>
<organism evidence="2 3">
    <name type="scientific">Austropuccinia psidii MF-1</name>
    <dbReference type="NCBI Taxonomy" id="1389203"/>
    <lineage>
        <taxon>Eukaryota</taxon>
        <taxon>Fungi</taxon>
        <taxon>Dikarya</taxon>
        <taxon>Basidiomycota</taxon>
        <taxon>Pucciniomycotina</taxon>
        <taxon>Pucciniomycetes</taxon>
        <taxon>Pucciniales</taxon>
        <taxon>Sphaerophragmiaceae</taxon>
        <taxon>Austropuccinia</taxon>
    </lineage>
</organism>
<keyword evidence="1" id="KW-0732">Signal</keyword>
<feature type="signal peptide" evidence="1">
    <location>
        <begin position="1"/>
        <end position="21"/>
    </location>
</feature>
<evidence type="ECO:0008006" key="4">
    <source>
        <dbReference type="Google" id="ProtNLM"/>
    </source>
</evidence>
<evidence type="ECO:0000313" key="2">
    <source>
        <dbReference type="EMBL" id="MBW0489588.1"/>
    </source>
</evidence>
<dbReference type="EMBL" id="AVOT02010149">
    <property type="protein sequence ID" value="MBW0489588.1"/>
    <property type="molecule type" value="Genomic_DNA"/>
</dbReference>
<proteinExistence type="predicted"/>
<keyword evidence="3" id="KW-1185">Reference proteome</keyword>
<dbReference type="AlphaFoldDB" id="A0A9Q3CTA0"/>
<protein>
    <recommendedName>
        <fullName evidence="4">Secreted protein</fullName>
    </recommendedName>
</protein>
<name>A0A9Q3CTA0_9BASI</name>
<evidence type="ECO:0000256" key="1">
    <source>
        <dbReference type="SAM" id="SignalP"/>
    </source>
</evidence>